<keyword evidence="4" id="KW-1185">Reference proteome</keyword>
<reference evidence="3" key="1">
    <citation type="journal article" date="2023" name="Mol. Phylogenet. Evol.">
        <title>Genome-scale phylogeny and comparative genomics of the fungal order Sordariales.</title>
        <authorList>
            <person name="Hensen N."/>
            <person name="Bonometti L."/>
            <person name="Westerberg I."/>
            <person name="Brannstrom I.O."/>
            <person name="Guillou S."/>
            <person name="Cros-Aarteil S."/>
            <person name="Calhoun S."/>
            <person name="Haridas S."/>
            <person name="Kuo A."/>
            <person name="Mondo S."/>
            <person name="Pangilinan J."/>
            <person name="Riley R."/>
            <person name="LaButti K."/>
            <person name="Andreopoulos B."/>
            <person name="Lipzen A."/>
            <person name="Chen C."/>
            <person name="Yan M."/>
            <person name="Daum C."/>
            <person name="Ng V."/>
            <person name="Clum A."/>
            <person name="Steindorff A."/>
            <person name="Ohm R.A."/>
            <person name="Martin F."/>
            <person name="Silar P."/>
            <person name="Natvig D.O."/>
            <person name="Lalanne C."/>
            <person name="Gautier V."/>
            <person name="Ament-Velasquez S.L."/>
            <person name="Kruys A."/>
            <person name="Hutchinson M.I."/>
            <person name="Powell A.J."/>
            <person name="Barry K."/>
            <person name="Miller A.N."/>
            <person name="Grigoriev I.V."/>
            <person name="Debuchy R."/>
            <person name="Gladieux P."/>
            <person name="Hiltunen Thoren M."/>
            <person name="Johannesson H."/>
        </authorList>
    </citation>
    <scope>NUCLEOTIDE SEQUENCE</scope>
    <source>
        <strain evidence="3">CBS 333.67</strain>
    </source>
</reference>
<dbReference type="Proteomes" id="UP001273166">
    <property type="component" value="Unassembled WGS sequence"/>
</dbReference>
<name>A0AAJ0M3F0_9PEZI</name>
<dbReference type="InterPro" id="IPR044053">
    <property type="entry name" value="AsaB-like"/>
</dbReference>
<dbReference type="EMBL" id="JAUDZG010000003">
    <property type="protein sequence ID" value="KAK3307294.1"/>
    <property type="molecule type" value="Genomic_DNA"/>
</dbReference>
<sequence length="300" mass="33583">GTTEERRYLVTPPCQGSMSRNMGSEYPHAHHRAVVPIRDIRGRECDFTLRTHSFAALPGVFCTTPSLSTTSGDRHATDFDDPLQVSARYIPRVKALLLNQLPGATDVAVFDHTVRKASATKTPARQVRKIHIDQSPRGALGRARRHLDQQTASMLESGAIRFSIINVWKSIRGTVTDHPLTFADCRSLRQSDLVPVRQIYPDYVGETYALKHRSTQEFWYWSNMGEADVLLLQCFDSLERDEADGVDEDGDDGLAYAQCAHGSFELNEVTGEAEKHERESIEVRCLVIYGIPTTHSAKIT</sequence>
<dbReference type="AlphaFoldDB" id="A0AAJ0M3F0"/>
<reference evidence="3" key="2">
    <citation type="submission" date="2023-06" db="EMBL/GenBank/DDBJ databases">
        <authorList>
            <consortium name="Lawrence Berkeley National Laboratory"/>
            <person name="Mondo S.J."/>
            <person name="Hensen N."/>
            <person name="Bonometti L."/>
            <person name="Westerberg I."/>
            <person name="Brannstrom I.O."/>
            <person name="Guillou S."/>
            <person name="Cros-Aarteil S."/>
            <person name="Calhoun S."/>
            <person name="Haridas S."/>
            <person name="Kuo A."/>
            <person name="Pangilinan J."/>
            <person name="Riley R."/>
            <person name="Labutti K."/>
            <person name="Andreopoulos B."/>
            <person name="Lipzen A."/>
            <person name="Chen C."/>
            <person name="Yanf M."/>
            <person name="Daum C."/>
            <person name="Ng V."/>
            <person name="Clum A."/>
            <person name="Steindorff A."/>
            <person name="Ohm R."/>
            <person name="Martin F."/>
            <person name="Silar P."/>
            <person name="Natvig D."/>
            <person name="Lalanne C."/>
            <person name="Gautier V."/>
            <person name="Ament-Velasquez S.L."/>
            <person name="Kruys A."/>
            <person name="Hutchinson M.I."/>
            <person name="Powell A.J."/>
            <person name="Barry K."/>
            <person name="Miller A.N."/>
            <person name="Grigoriev I.V."/>
            <person name="Debuchy R."/>
            <person name="Gladieux P."/>
            <person name="Thoren M.H."/>
            <person name="Johannesson H."/>
        </authorList>
    </citation>
    <scope>NUCLEOTIDE SEQUENCE</scope>
    <source>
        <strain evidence="3">CBS 333.67</strain>
    </source>
</reference>
<evidence type="ECO:0000313" key="3">
    <source>
        <dbReference type="EMBL" id="KAK3307294.1"/>
    </source>
</evidence>
<dbReference type="GeneID" id="87883612"/>
<feature type="region of interest" description="Disordered" evidence="2">
    <location>
        <begin position="1"/>
        <end position="25"/>
    </location>
</feature>
<feature type="non-terminal residue" evidence="3">
    <location>
        <position position="1"/>
    </location>
</feature>
<proteinExistence type="inferred from homology"/>
<protein>
    <submittedName>
        <fullName evidence="3">Uncharacterized protein</fullName>
    </submittedName>
</protein>
<evidence type="ECO:0000256" key="1">
    <source>
        <dbReference type="ARBA" id="ARBA00023604"/>
    </source>
</evidence>
<gene>
    <name evidence="3" type="ORF">B0T15DRAFT_395473</name>
</gene>
<comment type="similarity">
    <text evidence="1">Belongs to the asaB hydroxylase/desaturase family.</text>
</comment>
<dbReference type="PANTHER" id="PTHR34598">
    <property type="entry name" value="BLL6449 PROTEIN"/>
    <property type="match status" value="1"/>
</dbReference>
<dbReference type="GO" id="GO:0016491">
    <property type="term" value="F:oxidoreductase activity"/>
    <property type="evidence" value="ECO:0007669"/>
    <property type="project" value="InterPro"/>
</dbReference>
<accession>A0AAJ0M3F0</accession>
<evidence type="ECO:0000256" key="2">
    <source>
        <dbReference type="SAM" id="MobiDB-lite"/>
    </source>
</evidence>
<organism evidence="3 4">
    <name type="scientific">Chaetomium strumarium</name>
    <dbReference type="NCBI Taxonomy" id="1170767"/>
    <lineage>
        <taxon>Eukaryota</taxon>
        <taxon>Fungi</taxon>
        <taxon>Dikarya</taxon>
        <taxon>Ascomycota</taxon>
        <taxon>Pezizomycotina</taxon>
        <taxon>Sordariomycetes</taxon>
        <taxon>Sordariomycetidae</taxon>
        <taxon>Sordariales</taxon>
        <taxon>Chaetomiaceae</taxon>
        <taxon>Chaetomium</taxon>
    </lineage>
</organism>
<evidence type="ECO:0000313" key="4">
    <source>
        <dbReference type="Proteomes" id="UP001273166"/>
    </source>
</evidence>
<comment type="caution">
    <text evidence="3">The sequence shown here is derived from an EMBL/GenBank/DDBJ whole genome shotgun (WGS) entry which is preliminary data.</text>
</comment>
<dbReference type="RefSeq" id="XP_062723074.1">
    <property type="nucleotide sequence ID" value="XM_062864783.1"/>
</dbReference>
<dbReference type="NCBIfam" id="NF041278">
    <property type="entry name" value="CmcJ_NvfI_EfuI"/>
    <property type="match status" value="1"/>
</dbReference>
<dbReference type="PANTHER" id="PTHR34598:SF3">
    <property type="entry name" value="OXIDOREDUCTASE AN1597"/>
    <property type="match status" value="1"/>
</dbReference>